<gene>
    <name evidence="7" type="ORF">VFPPC_02137</name>
</gene>
<dbReference type="CDD" id="cd00609">
    <property type="entry name" value="AAT_like"/>
    <property type="match status" value="1"/>
</dbReference>
<keyword evidence="4" id="KW-0808">Transferase</keyword>
<dbReference type="GO" id="GO:0006520">
    <property type="term" value="P:amino acid metabolic process"/>
    <property type="evidence" value="ECO:0007669"/>
    <property type="project" value="TreeGrafter"/>
</dbReference>
<dbReference type="Gene3D" id="3.90.1150.10">
    <property type="entry name" value="Aspartate Aminotransferase, domain 1"/>
    <property type="match status" value="1"/>
</dbReference>
<name>A0A179F6T5_METCM</name>
<reference evidence="7 8" key="1">
    <citation type="journal article" date="2016" name="PLoS Pathog.">
        <title>Biosynthesis of antibiotic leucinostatins in bio-control fungus Purpureocillium lilacinum and their inhibition on phytophthora revealed by genome mining.</title>
        <authorList>
            <person name="Wang G."/>
            <person name="Liu Z."/>
            <person name="Lin R."/>
            <person name="Li E."/>
            <person name="Mao Z."/>
            <person name="Ling J."/>
            <person name="Yang Y."/>
            <person name="Yin W.B."/>
            <person name="Xie B."/>
        </authorList>
    </citation>
    <scope>NUCLEOTIDE SEQUENCE [LARGE SCALE GENOMIC DNA]</scope>
    <source>
        <strain evidence="7">170</strain>
    </source>
</reference>
<sequence>MLSRRAKNNNAWFMHQFKRQLQRQGSSSTSKVDLATAENWLIRPEILKLLKRNCGYDLAERHLSYASGMGGTKGLLGAISGFVNCFFSPKVPVLPEHIVTGAGCSSVLDTLLNDICDDGDGILVTAPMWGSFHVSAVLRNGVKLIPVYIPFKANNSADAVVDAYRTAVAESGRPVKGILFCNPHNPSGHICPTHVLDALLRYCEEANLHFVSDEIYALSTFGVVESTASSLAYHFESPANQFVSVLSRDLNALGVSSSRVHLLYSISKDIGSSGLRLGFLVTQSNKQLRMSQAILNNAKLCNVATVMMTPILQDLRVLTRLVELNLHRLRKAAEIAIRFAEFHGLTYYKPVAGLYIWIRLSQSCNAEAEEAAIVKACAAKGALVGSGADYTEPQPGWFRITFALPQDIFMDGLGRIEEAMGYKNRFKFPETRTIWGAAVASCWRMLST</sequence>
<organism evidence="7 8">
    <name type="scientific">Pochonia chlamydosporia 170</name>
    <dbReference type="NCBI Taxonomy" id="1380566"/>
    <lineage>
        <taxon>Eukaryota</taxon>
        <taxon>Fungi</taxon>
        <taxon>Dikarya</taxon>
        <taxon>Ascomycota</taxon>
        <taxon>Pezizomycotina</taxon>
        <taxon>Sordariomycetes</taxon>
        <taxon>Hypocreomycetidae</taxon>
        <taxon>Hypocreales</taxon>
        <taxon>Clavicipitaceae</taxon>
        <taxon>Pochonia</taxon>
    </lineage>
</organism>
<evidence type="ECO:0000313" key="7">
    <source>
        <dbReference type="EMBL" id="OAQ61122.1"/>
    </source>
</evidence>
<dbReference type="InterPro" id="IPR015422">
    <property type="entry name" value="PyrdxlP-dep_Trfase_small"/>
</dbReference>
<evidence type="ECO:0000259" key="6">
    <source>
        <dbReference type="Pfam" id="PF00155"/>
    </source>
</evidence>
<dbReference type="InterPro" id="IPR015424">
    <property type="entry name" value="PyrdxlP-dep_Trfase"/>
</dbReference>
<dbReference type="AlphaFoldDB" id="A0A179F6T5"/>
<keyword evidence="5" id="KW-0663">Pyridoxal phosphate</keyword>
<evidence type="ECO:0000256" key="3">
    <source>
        <dbReference type="ARBA" id="ARBA00022576"/>
    </source>
</evidence>
<evidence type="ECO:0000313" key="8">
    <source>
        <dbReference type="Proteomes" id="UP000078397"/>
    </source>
</evidence>
<dbReference type="EMBL" id="LSBJ02000001">
    <property type="protein sequence ID" value="OAQ61122.1"/>
    <property type="molecule type" value="Genomic_DNA"/>
</dbReference>
<dbReference type="InterPro" id="IPR004839">
    <property type="entry name" value="Aminotransferase_I/II_large"/>
</dbReference>
<dbReference type="InterPro" id="IPR050478">
    <property type="entry name" value="Ethylene_sulfur-biosynth"/>
</dbReference>
<dbReference type="GO" id="GO:0030170">
    <property type="term" value="F:pyridoxal phosphate binding"/>
    <property type="evidence" value="ECO:0007669"/>
    <property type="project" value="InterPro"/>
</dbReference>
<dbReference type="KEGG" id="pchm:VFPPC_02137"/>
<dbReference type="Pfam" id="PF00155">
    <property type="entry name" value="Aminotran_1_2"/>
    <property type="match status" value="1"/>
</dbReference>
<dbReference type="PANTHER" id="PTHR43795:SF32">
    <property type="entry name" value="AMINOTRANSFERASE GLII-RELATED"/>
    <property type="match status" value="1"/>
</dbReference>
<accession>A0A179F6T5</accession>
<comment type="cofactor">
    <cofactor evidence="1">
        <name>pyridoxal 5'-phosphate</name>
        <dbReference type="ChEBI" id="CHEBI:597326"/>
    </cofactor>
</comment>
<comment type="similarity">
    <text evidence="2">Belongs to the class-I pyridoxal-phosphate-dependent aminotransferase family.</text>
</comment>
<protein>
    <submittedName>
        <fullName evidence="7">Aminotransferase GliI</fullName>
    </submittedName>
</protein>
<dbReference type="PANTHER" id="PTHR43795">
    <property type="entry name" value="BIFUNCTIONAL ASPARTATE AMINOTRANSFERASE AND GLUTAMATE/ASPARTATE-PREPHENATE AMINOTRANSFERASE-RELATED"/>
    <property type="match status" value="1"/>
</dbReference>
<dbReference type="SUPFAM" id="SSF53383">
    <property type="entry name" value="PLP-dependent transferases"/>
    <property type="match status" value="1"/>
</dbReference>
<keyword evidence="8" id="KW-1185">Reference proteome</keyword>
<dbReference type="GeneID" id="28845830"/>
<dbReference type="GO" id="GO:0008483">
    <property type="term" value="F:transaminase activity"/>
    <property type="evidence" value="ECO:0007669"/>
    <property type="project" value="UniProtKB-KW"/>
</dbReference>
<dbReference type="InterPro" id="IPR015421">
    <property type="entry name" value="PyrdxlP-dep_Trfase_major"/>
</dbReference>
<dbReference type="RefSeq" id="XP_018138931.1">
    <property type="nucleotide sequence ID" value="XM_018281836.1"/>
</dbReference>
<dbReference type="STRING" id="1380566.A0A179F6T5"/>
<dbReference type="OrthoDB" id="7042322at2759"/>
<evidence type="ECO:0000256" key="2">
    <source>
        <dbReference type="ARBA" id="ARBA00007441"/>
    </source>
</evidence>
<evidence type="ECO:0000256" key="5">
    <source>
        <dbReference type="ARBA" id="ARBA00022898"/>
    </source>
</evidence>
<dbReference type="Proteomes" id="UP000078397">
    <property type="component" value="Unassembled WGS sequence"/>
</dbReference>
<evidence type="ECO:0000256" key="1">
    <source>
        <dbReference type="ARBA" id="ARBA00001933"/>
    </source>
</evidence>
<feature type="domain" description="Aminotransferase class I/classII large" evidence="6">
    <location>
        <begin position="79"/>
        <end position="403"/>
    </location>
</feature>
<evidence type="ECO:0000256" key="4">
    <source>
        <dbReference type="ARBA" id="ARBA00022679"/>
    </source>
</evidence>
<comment type="caution">
    <text evidence="7">The sequence shown here is derived from an EMBL/GenBank/DDBJ whole genome shotgun (WGS) entry which is preliminary data.</text>
</comment>
<proteinExistence type="inferred from homology"/>
<dbReference type="Gene3D" id="3.40.640.10">
    <property type="entry name" value="Type I PLP-dependent aspartate aminotransferase-like (Major domain)"/>
    <property type="match status" value="1"/>
</dbReference>
<keyword evidence="3 7" id="KW-0032">Aminotransferase</keyword>
<dbReference type="PRINTS" id="PR00753">
    <property type="entry name" value="ACCSYNTHASE"/>
</dbReference>